<keyword evidence="2" id="KW-1185">Reference proteome</keyword>
<name>A0AAV9BMI6_ACOGR</name>
<organism evidence="1 2">
    <name type="scientific">Acorus gramineus</name>
    <name type="common">Dwarf sweet flag</name>
    <dbReference type="NCBI Taxonomy" id="55184"/>
    <lineage>
        <taxon>Eukaryota</taxon>
        <taxon>Viridiplantae</taxon>
        <taxon>Streptophyta</taxon>
        <taxon>Embryophyta</taxon>
        <taxon>Tracheophyta</taxon>
        <taxon>Spermatophyta</taxon>
        <taxon>Magnoliopsida</taxon>
        <taxon>Liliopsida</taxon>
        <taxon>Acoraceae</taxon>
        <taxon>Acorus</taxon>
    </lineage>
</organism>
<dbReference type="EMBL" id="JAUJYN010000002">
    <property type="protein sequence ID" value="KAK1277916.1"/>
    <property type="molecule type" value="Genomic_DNA"/>
</dbReference>
<dbReference type="AlphaFoldDB" id="A0AAV9BMI6"/>
<proteinExistence type="predicted"/>
<evidence type="ECO:0000313" key="2">
    <source>
        <dbReference type="Proteomes" id="UP001179952"/>
    </source>
</evidence>
<reference evidence="1" key="2">
    <citation type="submission" date="2023-06" db="EMBL/GenBank/DDBJ databases">
        <authorList>
            <person name="Ma L."/>
            <person name="Liu K.-W."/>
            <person name="Li Z."/>
            <person name="Hsiao Y.-Y."/>
            <person name="Qi Y."/>
            <person name="Fu T."/>
            <person name="Tang G."/>
            <person name="Zhang D."/>
            <person name="Sun W.-H."/>
            <person name="Liu D.-K."/>
            <person name="Li Y."/>
            <person name="Chen G.-Z."/>
            <person name="Liu X.-D."/>
            <person name="Liao X.-Y."/>
            <person name="Jiang Y.-T."/>
            <person name="Yu X."/>
            <person name="Hao Y."/>
            <person name="Huang J."/>
            <person name="Zhao X.-W."/>
            <person name="Ke S."/>
            <person name="Chen Y.-Y."/>
            <person name="Wu W.-L."/>
            <person name="Hsu J.-L."/>
            <person name="Lin Y.-F."/>
            <person name="Huang M.-D."/>
            <person name="Li C.-Y."/>
            <person name="Huang L."/>
            <person name="Wang Z.-W."/>
            <person name="Zhao X."/>
            <person name="Zhong W.-Y."/>
            <person name="Peng D.-H."/>
            <person name="Ahmad S."/>
            <person name="Lan S."/>
            <person name="Zhang J.-S."/>
            <person name="Tsai W.-C."/>
            <person name="Van De Peer Y."/>
            <person name="Liu Z.-J."/>
        </authorList>
    </citation>
    <scope>NUCLEOTIDE SEQUENCE</scope>
    <source>
        <strain evidence="1">SCP</strain>
        <tissue evidence="1">Leaves</tissue>
    </source>
</reference>
<reference evidence="1" key="1">
    <citation type="journal article" date="2023" name="Nat. Commun.">
        <title>Diploid and tetraploid genomes of Acorus and the evolution of monocots.</title>
        <authorList>
            <person name="Ma L."/>
            <person name="Liu K.W."/>
            <person name="Li Z."/>
            <person name="Hsiao Y.Y."/>
            <person name="Qi Y."/>
            <person name="Fu T."/>
            <person name="Tang G.D."/>
            <person name="Zhang D."/>
            <person name="Sun W.H."/>
            <person name="Liu D.K."/>
            <person name="Li Y."/>
            <person name="Chen G.Z."/>
            <person name="Liu X.D."/>
            <person name="Liao X.Y."/>
            <person name="Jiang Y.T."/>
            <person name="Yu X."/>
            <person name="Hao Y."/>
            <person name="Huang J."/>
            <person name="Zhao X.W."/>
            <person name="Ke S."/>
            <person name="Chen Y.Y."/>
            <person name="Wu W.L."/>
            <person name="Hsu J.L."/>
            <person name="Lin Y.F."/>
            <person name="Huang M.D."/>
            <person name="Li C.Y."/>
            <person name="Huang L."/>
            <person name="Wang Z.W."/>
            <person name="Zhao X."/>
            <person name="Zhong W.Y."/>
            <person name="Peng D.H."/>
            <person name="Ahmad S."/>
            <person name="Lan S."/>
            <person name="Zhang J.S."/>
            <person name="Tsai W.C."/>
            <person name="Van de Peer Y."/>
            <person name="Liu Z.J."/>
        </authorList>
    </citation>
    <scope>NUCLEOTIDE SEQUENCE</scope>
    <source>
        <strain evidence="1">SCP</strain>
    </source>
</reference>
<comment type="caution">
    <text evidence="1">The sequence shown here is derived from an EMBL/GenBank/DDBJ whole genome shotgun (WGS) entry which is preliminary data.</text>
</comment>
<sequence>MVEDIRGDEIGAEEEFCARGEEETIGRREEDEHKIKRKIGRKLPSLKNATNVQIKSKGRAAIVLLEQSLASDWSGLAVSKKGLTLKEQLQQSSQHNPKMRKGIVDSSSLFGVHRRGLGTIWSTLCVIIDG</sequence>
<dbReference type="Proteomes" id="UP001179952">
    <property type="component" value="Unassembled WGS sequence"/>
</dbReference>
<gene>
    <name evidence="1" type="ORF">QJS04_geneDACA014799</name>
</gene>
<evidence type="ECO:0000313" key="1">
    <source>
        <dbReference type="EMBL" id="KAK1277916.1"/>
    </source>
</evidence>
<accession>A0AAV9BMI6</accession>
<protein>
    <submittedName>
        <fullName evidence="1">Uncharacterized protein</fullName>
    </submittedName>
</protein>